<comment type="caution">
    <text evidence="1">The sequence shown here is derived from an EMBL/GenBank/DDBJ whole genome shotgun (WGS) entry which is preliminary data.</text>
</comment>
<organism evidence="1 2">
    <name type="scientific">Cetraspora pellucida</name>
    <dbReference type="NCBI Taxonomy" id="1433469"/>
    <lineage>
        <taxon>Eukaryota</taxon>
        <taxon>Fungi</taxon>
        <taxon>Fungi incertae sedis</taxon>
        <taxon>Mucoromycota</taxon>
        <taxon>Glomeromycotina</taxon>
        <taxon>Glomeromycetes</taxon>
        <taxon>Diversisporales</taxon>
        <taxon>Gigasporaceae</taxon>
        <taxon>Cetraspora</taxon>
    </lineage>
</organism>
<gene>
    <name evidence="1" type="ORF">CPELLU_LOCUS20367</name>
</gene>
<accession>A0A9N9KI45</accession>
<keyword evidence="2" id="KW-1185">Reference proteome</keyword>
<dbReference type="AlphaFoldDB" id="A0A9N9KI45"/>
<dbReference type="OrthoDB" id="10044727at2759"/>
<dbReference type="Proteomes" id="UP000789759">
    <property type="component" value="Unassembled WGS sequence"/>
</dbReference>
<evidence type="ECO:0000313" key="2">
    <source>
        <dbReference type="Proteomes" id="UP000789759"/>
    </source>
</evidence>
<protein>
    <submittedName>
        <fullName evidence="1">5034_t:CDS:1</fullName>
    </submittedName>
</protein>
<sequence>KRWLNILGCRFEKYKKGIYFDGHKREDVVEYWKRFLKEMRTLERRMVRYEGSIMEPILLVLGVGEQELILVTHDECSFCSNDGKRGIWVHDEKMPLRKKGNGKSIMRRRKKKNPNISAEACCYFTPGKNQENYWMVEHLLKQIKEKAIHIFEAKFPNATAIFAFDNSMNHLVFADDALVMQRMNKGPEGKQSIMRLTIFINNNGQLIEQEMVFENNYSDPNLRRKPKGIKRVLEERSLWKKGLNLECLMCKKKENSEQIDCCLRRIMASQPDFLAQKSAIVELIEVDIVTIRRFARKSWRYMELYHKRLTGKLAERACKKFKSHRRISQKELTLFLQEN</sequence>
<evidence type="ECO:0000313" key="1">
    <source>
        <dbReference type="EMBL" id="CAG8828152.1"/>
    </source>
</evidence>
<dbReference type="PANTHER" id="PTHR35871:SF1">
    <property type="entry name" value="CXC1-LIKE CYSTEINE CLUSTER ASSOCIATED WITH KDZ TRANSPOSASES DOMAIN-CONTAINING PROTEIN"/>
    <property type="match status" value="1"/>
</dbReference>
<proteinExistence type="predicted"/>
<dbReference type="PANTHER" id="PTHR35871">
    <property type="entry name" value="EXPRESSED PROTEIN"/>
    <property type="match status" value="1"/>
</dbReference>
<feature type="non-terminal residue" evidence="1">
    <location>
        <position position="1"/>
    </location>
</feature>
<name>A0A9N9KI45_9GLOM</name>
<reference evidence="1" key="1">
    <citation type="submission" date="2021-06" db="EMBL/GenBank/DDBJ databases">
        <authorList>
            <person name="Kallberg Y."/>
            <person name="Tangrot J."/>
            <person name="Rosling A."/>
        </authorList>
    </citation>
    <scope>NUCLEOTIDE SEQUENCE</scope>
    <source>
        <strain evidence="1">FL966</strain>
    </source>
</reference>
<dbReference type="EMBL" id="CAJVQA010060161">
    <property type="protein sequence ID" value="CAG8828152.1"/>
    <property type="molecule type" value="Genomic_DNA"/>
</dbReference>
<feature type="non-terminal residue" evidence="1">
    <location>
        <position position="339"/>
    </location>
</feature>